<reference evidence="1" key="2">
    <citation type="journal article" date="2022" name="New Phytol.">
        <title>Evolutionary transition to the ectomycorrhizal habit in the genomes of a hyperdiverse lineage of mushroom-forming fungi.</title>
        <authorList>
            <person name="Looney B."/>
            <person name="Miyauchi S."/>
            <person name="Morin E."/>
            <person name="Drula E."/>
            <person name="Courty P.E."/>
            <person name="Kohler A."/>
            <person name="Kuo A."/>
            <person name="LaButti K."/>
            <person name="Pangilinan J."/>
            <person name="Lipzen A."/>
            <person name="Riley R."/>
            <person name="Andreopoulos W."/>
            <person name="He G."/>
            <person name="Johnson J."/>
            <person name="Nolan M."/>
            <person name="Tritt A."/>
            <person name="Barry K.W."/>
            <person name="Grigoriev I.V."/>
            <person name="Nagy L.G."/>
            <person name="Hibbett D."/>
            <person name="Henrissat B."/>
            <person name="Matheny P.B."/>
            <person name="Labbe J."/>
            <person name="Martin F.M."/>
        </authorList>
    </citation>
    <scope>NUCLEOTIDE SEQUENCE</scope>
    <source>
        <strain evidence="1">HHB10654</strain>
    </source>
</reference>
<reference evidence="1" key="1">
    <citation type="submission" date="2021-03" db="EMBL/GenBank/DDBJ databases">
        <authorList>
            <consortium name="DOE Joint Genome Institute"/>
            <person name="Ahrendt S."/>
            <person name="Looney B.P."/>
            <person name="Miyauchi S."/>
            <person name="Morin E."/>
            <person name="Drula E."/>
            <person name="Courty P.E."/>
            <person name="Chicoki N."/>
            <person name="Fauchery L."/>
            <person name="Kohler A."/>
            <person name="Kuo A."/>
            <person name="Labutti K."/>
            <person name="Pangilinan J."/>
            <person name="Lipzen A."/>
            <person name="Riley R."/>
            <person name="Andreopoulos W."/>
            <person name="He G."/>
            <person name="Johnson J."/>
            <person name="Barry K.W."/>
            <person name="Grigoriev I.V."/>
            <person name="Nagy L."/>
            <person name="Hibbett D."/>
            <person name="Henrissat B."/>
            <person name="Matheny P.B."/>
            <person name="Labbe J."/>
            <person name="Martin F."/>
        </authorList>
    </citation>
    <scope>NUCLEOTIDE SEQUENCE</scope>
    <source>
        <strain evidence="1">HHB10654</strain>
    </source>
</reference>
<sequence length="252" mass="26877">MPPPAEPAQAQPQPQAPAPAPAPANPAGPPPPLARPVRREPPHSPPPVAGPSSARGRGNDNASQQRGAPTQSTEPIPSNGSTPINGTASSYFAGSRAAPIPSSANTLVEERLFSPGRSAAPVEIDDVDDEPADLHPQPEHEASSDYDFGDDGLDEAFFDQVDQLERRDMEARTTGWTDIVSAHRPRDGQSGSARQQPVPVPSDVIDIDDEEEDKENVAVSKRSVRSRLEQTIEVDEDDDVIDLSEEVIDISD</sequence>
<dbReference type="EMBL" id="MU277196">
    <property type="protein sequence ID" value="KAI0065317.1"/>
    <property type="molecule type" value="Genomic_DNA"/>
</dbReference>
<dbReference type="Proteomes" id="UP000814140">
    <property type="component" value="Unassembled WGS sequence"/>
</dbReference>
<organism evidence="1 2">
    <name type="scientific">Artomyces pyxidatus</name>
    <dbReference type="NCBI Taxonomy" id="48021"/>
    <lineage>
        <taxon>Eukaryota</taxon>
        <taxon>Fungi</taxon>
        <taxon>Dikarya</taxon>
        <taxon>Basidiomycota</taxon>
        <taxon>Agaricomycotina</taxon>
        <taxon>Agaricomycetes</taxon>
        <taxon>Russulales</taxon>
        <taxon>Auriscalpiaceae</taxon>
        <taxon>Artomyces</taxon>
    </lineage>
</organism>
<proteinExistence type="predicted"/>
<evidence type="ECO:0000313" key="2">
    <source>
        <dbReference type="Proteomes" id="UP000814140"/>
    </source>
</evidence>
<comment type="caution">
    <text evidence="1">The sequence shown here is derived from an EMBL/GenBank/DDBJ whole genome shotgun (WGS) entry which is preliminary data.</text>
</comment>
<gene>
    <name evidence="1" type="ORF">BV25DRAFT_162914</name>
</gene>
<protein>
    <submittedName>
        <fullName evidence="1">Uncharacterized protein</fullName>
    </submittedName>
</protein>
<name>A0ACB8T9W2_9AGAM</name>
<keyword evidence="2" id="KW-1185">Reference proteome</keyword>
<evidence type="ECO:0000313" key="1">
    <source>
        <dbReference type="EMBL" id="KAI0065317.1"/>
    </source>
</evidence>
<accession>A0ACB8T9W2</accession>